<dbReference type="Proteomes" id="UP000283269">
    <property type="component" value="Unassembled WGS sequence"/>
</dbReference>
<dbReference type="GO" id="GO:0005524">
    <property type="term" value="F:ATP binding"/>
    <property type="evidence" value="ECO:0007669"/>
    <property type="project" value="UniProtKB-KW"/>
</dbReference>
<evidence type="ECO:0000256" key="1">
    <source>
        <dbReference type="ARBA" id="ARBA00022741"/>
    </source>
</evidence>
<evidence type="ECO:0000313" key="6">
    <source>
        <dbReference type="Proteomes" id="UP000283269"/>
    </source>
</evidence>
<dbReference type="InterPro" id="IPR027413">
    <property type="entry name" value="GROEL-like_equatorial_sf"/>
</dbReference>
<dbReference type="Pfam" id="PF00118">
    <property type="entry name" value="Cpn60_TCP1"/>
    <property type="match status" value="1"/>
</dbReference>
<dbReference type="GO" id="GO:0140662">
    <property type="term" value="F:ATP-dependent protein folding chaperone"/>
    <property type="evidence" value="ECO:0007669"/>
    <property type="project" value="InterPro"/>
</dbReference>
<dbReference type="SUPFAM" id="SSF48592">
    <property type="entry name" value="GroEL equatorial domain-like"/>
    <property type="match status" value="1"/>
</dbReference>
<organism evidence="5 6">
    <name type="scientific">Psilocybe cyanescens</name>
    <dbReference type="NCBI Taxonomy" id="93625"/>
    <lineage>
        <taxon>Eukaryota</taxon>
        <taxon>Fungi</taxon>
        <taxon>Dikarya</taxon>
        <taxon>Basidiomycota</taxon>
        <taxon>Agaricomycotina</taxon>
        <taxon>Agaricomycetes</taxon>
        <taxon>Agaricomycetidae</taxon>
        <taxon>Agaricales</taxon>
        <taxon>Agaricineae</taxon>
        <taxon>Strophariaceae</taxon>
        <taxon>Psilocybe</taxon>
    </lineage>
</organism>
<reference evidence="5 6" key="1">
    <citation type="journal article" date="2018" name="Evol. Lett.">
        <title>Horizontal gene cluster transfer increased hallucinogenic mushroom diversity.</title>
        <authorList>
            <person name="Reynolds H.T."/>
            <person name="Vijayakumar V."/>
            <person name="Gluck-Thaler E."/>
            <person name="Korotkin H.B."/>
            <person name="Matheny P.B."/>
            <person name="Slot J.C."/>
        </authorList>
    </citation>
    <scope>NUCLEOTIDE SEQUENCE [LARGE SCALE GENOMIC DNA]</scope>
    <source>
        <strain evidence="5 6">2631</strain>
    </source>
</reference>
<dbReference type="OrthoDB" id="10248520at2759"/>
<dbReference type="InParanoid" id="A0A409XRZ7"/>
<evidence type="ECO:0000256" key="4">
    <source>
        <dbReference type="SAM" id="MobiDB-lite"/>
    </source>
</evidence>
<dbReference type="InterPro" id="IPR017998">
    <property type="entry name" value="Chaperone_TCP-1"/>
</dbReference>
<dbReference type="AlphaFoldDB" id="A0A409XRZ7"/>
<comment type="caution">
    <text evidence="5">The sequence shown here is derived from an EMBL/GenBank/DDBJ whole genome shotgun (WGS) entry which is preliminary data.</text>
</comment>
<feature type="compositionally biased region" description="Low complexity" evidence="4">
    <location>
        <begin position="70"/>
        <end position="84"/>
    </location>
</feature>
<keyword evidence="3" id="KW-0143">Chaperone</keyword>
<keyword evidence="6" id="KW-1185">Reference proteome</keyword>
<gene>
    <name evidence="5" type="ORF">CVT25_005306</name>
</gene>
<dbReference type="InterPro" id="IPR002423">
    <property type="entry name" value="Cpn60/GroEL/TCP-1"/>
</dbReference>
<feature type="compositionally biased region" description="Low complexity" evidence="4">
    <location>
        <begin position="91"/>
        <end position="105"/>
    </location>
</feature>
<evidence type="ECO:0000313" key="5">
    <source>
        <dbReference type="EMBL" id="PPQ93466.1"/>
    </source>
</evidence>
<dbReference type="EMBL" id="NHYD01000742">
    <property type="protein sequence ID" value="PPQ93466.1"/>
    <property type="molecule type" value="Genomic_DNA"/>
</dbReference>
<evidence type="ECO:0000256" key="2">
    <source>
        <dbReference type="ARBA" id="ARBA00022840"/>
    </source>
</evidence>
<proteinExistence type="predicted"/>
<name>A0A409XRZ7_PSICY</name>
<protein>
    <submittedName>
        <fullName evidence="5">Uncharacterized protein</fullName>
    </submittedName>
</protein>
<evidence type="ECO:0000256" key="3">
    <source>
        <dbReference type="ARBA" id="ARBA00023186"/>
    </source>
</evidence>
<dbReference type="PANTHER" id="PTHR11353">
    <property type="entry name" value="CHAPERONIN"/>
    <property type="match status" value="1"/>
</dbReference>
<keyword evidence="1" id="KW-0547">Nucleotide-binding</keyword>
<sequence>MIELSRTQDEECGDGTTSIIILGAQSSVLSFLFLTHLPLSLSVPLSAFLPPSPLSHYTTQPARSPPNPCPSSSGTSTPSSSSPPTIKPSPRRSSSSSASPFPRSSAVQGVETWPYRAVSDAMEVIPSDLSQDSSGNVIRVLTELRAKCANGEHLRGVNGDTDKIVDMKEYRLYESASVEVLRSPRLLVRTARIILRIDDVVQAVHNEQEGGARSAGGPPEEMMEAQ</sequence>
<dbReference type="Gene3D" id="1.10.560.10">
    <property type="entry name" value="GroEL-like equatorial domain"/>
    <property type="match status" value="1"/>
</dbReference>
<dbReference type="STRING" id="93625.A0A409XRZ7"/>
<feature type="region of interest" description="Disordered" evidence="4">
    <location>
        <begin position="57"/>
        <end position="105"/>
    </location>
</feature>
<accession>A0A409XRZ7</accession>
<keyword evidence="2" id="KW-0067">ATP-binding</keyword>